<evidence type="ECO:0000313" key="6">
    <source>
        <dbReference type="EMBL" id="OWJ99730.1"/>
    </source>
</evidence>
<dbReference type="SUPFAM" id="SSF57903">
    <property type="entry name" value="FYVE/PHD zinc finger"/>
    <property type="match status" value="1"/>
</dbReference>
<accession>A0A212C148</accession>
<evidence type="ECO:0000313" key="7">
    <source>
        <dbReference type="Proteomes" id="UP000242450"/>
    </source>
</evidence>
<dbReference type="GO" id="GO:0045893">
    <property type="term" value="P:positive regulation of DNA-templated transcription"/>
    <property type="evidence" value="ECO:0007669"/>
    <property type="project" value="TreeGrafter"/>
</dbReference>
<proteinExistence type="predicted"/>
<sequence length="32" mass="3831">MASVPVYCLCRLPYDVTRFMIECDMCQDWFHG</sequence>
<evidence type="ECO:0000256" key="5">
    <source>
        <dbReference type="ARBA" id="ARBA00023242"/>
    </source>
</evidence>
<dbReference type="PANTHER" id="PTHR46174:SF1">
    <property type="entry name" value="CXXC-TYPE ZINC FINGER PROTEIN 1"/>
    <property type="match status" value="1"/>
</dbReference>
<protein>
    <submittedName>
        <fullName evidence="6">Uncharacterized protein</fullName>
    </submittedName>
</protein>
<dbReference type="OrthoDB" id="5876800at2759"/>
<gene>
    <name evidence="6" type="ORF">Celaphus_00009965</name>
</gene>
<dbReference type="Gene3D" id="3.30.40.10">
    <property type="entry name" value="Zinc/RING finger domain, C3HC4 (zinc finger)"/>
    <property type="match status" value="1"/>
</dbReference>
<evidence type="ECO:0000256" key="2">
    <source>
        <dbReference type="ARBA" id="ARBA00022723"/>
    </source>
</evidence>
<name>A0A212C148_CEREH</name>
<evidence type="ECO:0000256" key="4">
    <source>
        <dbReference type="ARBA" id="ARBA00022833"/>
    </source>
</evidence>
<comment type="caution">
    <text evidence="6">The sequence shown here is derived from an EMBL/GenBank/DDBJ whole genome shotgun (WGS) entry which is preliminary data.</text>
</comment>
<reference evidence="6 7" key="1">
    <citation type="journal article" date="2018" name="Mol. Genet. Genomics">
        <title>The red deer Cervus elaphus genome CerEla1.0: sequencing, annotating, genes, and chromosomes.</title>
        <authorList>
            <person name="Bana N.A."/>
            <person name="Nyiri A."/>
            <person name="Nagy J."/>
            <person name="Frank K."/>
            <person name="Nagy T."/>
            <person name="Steger V."/>
            <person name="Schiller M."/>
            <person name="Lakatos P."/>
            <person name="Sugar L."/>
            <person name="Horn P."/>
            <person name="Barta E."/>
            <person name="Orosz L."/>
        </authorList>
    </citation>
    <scope>NUCLEOTIDE SEQUENCE [LARGE SCALE GENOMIC DNA]</scope>
    <source>
        <strain evidence="6">Hungarian</strain>
    </source>
</reference>
<dbReference type="InterPro" id="IPR037869">
    <property type="entry name" value="Spp1/CFP1"/>
</dbReference>
<keyword evidence="4" id="KW-0862">Zinc</keyword>
<dbReference type="Proteomes" id="UP000242450">
    <property type="component" value="Chromosome X"/>
</dbReference>
<keyword evidence="7" id="KW-1185">Reference proteome</keyword>
<organism evidence="6 7">
    <name type="scientific">Cervus elaphus hippelaphus</name>
    <name type="common">European red deer</name>
    <dbReference type="NCBI Taxonomy" id="46360"/>
    <lineage>
        <taxon>Eukaryota</taxon>
        <taxon>Metazoa</taxon>
        <taxon>Chordata</taxon>
        <taxon>Craniata</taxon>
        <taxon>Vertebrata</taxon>
        <taxon>Euteleostomi</taxon>
        <taxon>Mammalia</taxon>
        <taxon>Eutheria</taxon>
        <taxon>Laurasiatheria</taxon>
        <taxon>Artiodactyla</taxon>
        <taxon>Ruminantia</taxon>
        <taxon>Pecora</taxon>
        <taxon>Cervidae</taxon>
        <taxon>Cervinae</taxon>
        <taxon>Cervus</taxon>
    </lineage>
</organism>
<keyword evidence="3" id="KW-0863">Zinc-finger</keyword>
<feature type="non-terminal residue" evidence="6">
    <location>
        <position position="32"/>
    </location>
</feature>
<dbReference type="EMBL" id="MKHE01000034">
    <property type="protein sequence ID" value="OWJ99730.1"/>
    <property type="molecule type" value="Genomic_DNA"/>
</dbReference>
<dbReference type="GO" id="GO:0008270">
    <property type="term" value="F:zinc ion binding"/>
    <property type="evidence" value="ECO:0007669"/>
    <property type="project" value="UniProtKB-KW"/>
</dbReference>
<dbReference type="AlphaFoldDB" id="A0A212C148"/>
<dbReference type="InterPro" id="IPR011011">
    <property type="entry name" value="Znf_FYVE_PHD"/>
</dbReference>
<keyword evidence="2" id="KW-0479">Metal-binding</keyword>
<evidence type="ECO:0000256" key="3">
    <source>
        <dbReference type="ARBA" id="ARBA00022771"/>
    </source>
</evidence>
<dbReference type="GO" id="GO:0048188">
    <property type="term" value="C:Set1C/COMPASS complex"/>
    <property type="evidence" value="ECO:0007669"/>
    <property type="project" value="InterPro"/>
</dbReference>
<dbReference type="InterPro" id="IPR013083">
    <property type="entry name" value="Znf_RING/FYVE/PHD"/>
</dbReference>
<comment type="subcellular location">
    <subcellularLocation>
        <location evidence="1">Nucleus</location>
    </subcellularLocation>
</comment>
<keyword evidence="5" id="KW-0539">Nucleus</keyword>
<dbReference type="PANTHER" id="PTHR46174">
    <property type="entry name" value="CXXC-TYPE ZINC FINGER PROTEIN 1"/>
    <property type="match status" value="1"/>
</dbReference>
<evidence type="ECO:0000256" key="1">
    <source>
        <dbReference type="ARBA" id="ARBA00004123"/>
    </source>
</evidence>